<evidence type="ECO:0000313" key="3">
    <source>
        <dbReference type="Proteomes" id="UP000620266"/>
    </source>
</evidence>
<dbReference type="Proteomes" id="UP000620266">
    <property type="component" value="Unassembled WGS sequence"/>
</dbReference>
<dbReference type="SUPFAM" id="SSF51197">
    <property type="entry name" value="Clavaminate synthase-like"/>
    <property type="match status" value="1"/>
</dbReference>
<accession>A0A8J2UPV1</accession>
<dbReference type="AlphaFoldDB" id="A0A8J2UPV1"/>
<dbReference type="RefSeq" id="WP_188396252.1">
    <property type="nucleotide sequence ID" value="NZ_BMCG01000004.1"/>
</dbReference>
<evidence type="ECO:0000313" key="2">
    <source>
        <dbReference type="EMBL" id="GGC11971.1"/>
    </source>
</evidence>
<comment type="caution">
    <text evidence="2">The sequence shown here is derived from an EMBL/GenBank/DDBJ whole genome shotgun (WGS) entry which is preliminary data.</text>
</comment>
<reference evidence="2" key="2">
    <citation type="submission" date="2020-09" db="EMBL/GenBank/DDBJ databases">
        <authorList>
            <person name="Sun Q."/>
            <person name="Sedlacek I."/>
        </authorList>
    </citation>
    <scope>NUCLEOTIDE SEQUENCE</scope>
    <source>
        <strain evidence="2">CCM 7086</strain>
    </source>
</reference>
<organism evidence="2 3">
    <name type="scientific">Oxalicibacterium flavum</name>
    <dbReference type="NCBI Taxonomy" id="179467"/>
    <lineage>
        <taxon>Bacteria</taxon>
        <taxon>Pseudomonadati</taxon>
        <taxon>Pseudomonadota</taxon>
        <taxon>Betaproteobacteria</taxon>
        <taxon>Burkholderiales</taxon>
        <taxon>Oxalobacteraceae</taxon>
        <taxon>Oxalicibacterium</taxon>
    </lineage>
</organism>
<dbReference type="PANTHER" id="PTHR20883:SF48">
    <property type="entry name" value="ECTOINE DIOXYGENASE"/>
    <property type="match status" value="1"/>
</dbReference>
<dbReference type="InterPro" id="IPR008775">
    <property type="entry name" value="Phytyl_CoA_dOase-like"/>
</dbReference>
<keyword evidence="2" id="KW-0560">Oxidoreductase</keyword>
<dbReference type="Gene3D" id="2.60.120.620">
    <property type="entry name" value="q2cbj1_9rhob like domain"/>
    <property type="match status" value="1"/>
</dbReference>
<protein>
    <submittedName>
        <fullName evidence="2">Phytanoyl-CoA dioxygenase</fullName>
    </submittedName>
</protein>
<sequence>MSTLSATASALLPAQIAQFERDGFLVFRNMLEPAACERMLQVAAQQLQEAAQPLEYEAELGYAGAPSSLEAEGGRTVRRLRGAYERDPVFRAWAEDPRIVDKVQQLIGEPVCLTLAHHNCVMTKHPRYGTATGWHRDIRYWSFTQPDLICVWLALGSETASNGGLRFIPGSHRLQVPREQLDDLLFLRPDHPANQALFAQGQAMELERGDVVFFHSHLFHAAGVNTSPVVKTSVAFVYHGCSNQPLPGTRSSASPDIRLTD</sequence>
<comment type="cofactor">
    <cofactor evidence="1">
        <name>Fe(2+)</name>
        <dbReference type="ChEBI" id="CHEBI:29033"/>
    </cofactor>
</comment>
<gene>
    <name evidence="2" type="ORF">GCM10007205_21370</name>
</gene>
<dbReference type="GO" id="GO:0005506">
    <property type="term" value="F:iron ion binding"/>
    <property type="evidence" value="ECO:0007669"/>
    <property type="project" value="UniProtKB-ARBA"/>
</dbReference>
<proteinExistence type="predicted"/>
<reference evidence="2" key="1">
    <citation type="journal article" date="2014" name="Int. J. Syst. Evol. Microbiol.">
        <title>Complete genome sequence of Corynebacterium casei LMG S-19264T (=DSM 44701T), isolated from a smear-ripened cheese.</title>
        <authorList>
            <consortium name="US DOE Joint Genome Institute (JGI-PGF)"/>
            <person name="Walter F."/>
            <person name="Albersmeier A."/>
            <person name="Kalinowski J."/>
            <person name="Ruckert C."/>
        </authorList>
    </citation>
    <scope>NUCLEOTIDE SEQUENCE</scope>
    <source>
        <strain evidence="2">CCM 7086</strain>
    </source>
</reference>
<evidence type="ECO:0000256" key="1">
    <source>
        <dbReference type="ARBA" id="ARBA00001954"/>
    </source>
</evidence>
<dbReference type="Pfam" id="PF05721">
    <property type="entry name" value="PhyH"/>
    <property type="match status" value="1"/>
</dbReference>
<keyword evidence="2" id="KW-0223">Dioxygenase</keyword>
<name>A0A8J2UPV1_9BURK</name>
<dbReference type="GO" id="GO:0016706">
    <property type="term" value="F:2-oxoglutarate-dependent dioxygenase activity"/>
    <property type="evidence" value="ECO:0007669"/>
    <property type="project" value="UniProtKB-ARBA"/>
</dbReference>
<keyword evidence="3" id="KW-1185">Reference proteome</keyword>
<dbReference type="EMBL" id="BMCG01000004">
    <property type="protein sequence ID" value="GGC11971.1"/>
    <property type="molecule type" value="Genomic_DNA"/>
</dbReference>
<dbReference type="PANTHER" id="PTHR20883">
    <property type="entry name" value="PHYTANOYL-COA DIOXYGENASE DOMAIN CONTAINING 1"/>
    <property type="match status" value="1"/>
</dbReference>